<feature type="non-terminal residue" evidence="2">
    <location>
        <position position="1"/>
    </location>
</feature>
<dbReference type="GO" id="GO:0005886">
    <property type="term" value="C:plasma membrane"/>
    <property type="evidence" value="ECO:0007669"/>
    <property type="project" value="TreeGrafter"/>
</dbReference>
<dbReference type="GO" id="GO:0016485">
    <property type="term" value="P:protein processing"/>
    <property type="evidence" value="ECO:0007669"/>
    <property type="project" value="TreeGrafter"/>
</dbReference>
<feature type="domain" description="Peptidase M13 N-terminal" evidence="1">
    <location>
        <begin position="39"/>
        <end position="79"/>
    </location>
</feature>
<sequence length="86" mass="9807">LVKSNEDDKTSAGGDRCLKKECLEAATMILYSRKKSVNPCDDFYEHSCGNWIASHEISPRDNAVGVFLNLRDILDERLRGESWKIF</sequence>
<dbReference type="AlphaFoldDB" id="A0A0L8IEJ5"/>
<dbReference type="Pfam" id="PF05649">
    <property type="entry name" value="Peptidase_M13_N"/>
    <property type="match status" value="1"/>
</dbReference>
<proteinExistence type="predicted"/>
<dbReference type="PANTHER" id="PTHR11733">
    <property type="entry name" value="ZINC METALLOPROTEASE FAMILY M13 NEPRILYSIN-RELATED"/>
    <property type="match status" value="1"/>
</dbReference>
<evidence type="ECO:0000259" key="1">
    <source>
        <dbReference type="Pfam" id="PF05649"/>
    </source>
</evidence>
<organism evidence="2">
    <name type="scientific">Octopus bimaculoides</name>
    <name type="common">California two-spotted octopus</name>
    <dbReference type="NCBI Taxonomy" id="37653"/>
    <lineage>
        <taxon>Eukaryota</taxon>
        <taxon>Metazoa</taxon>
        <taxon>Spiralia</taxon>
        <taxon>Lophotrochozoa</taxon>
        <taxon>Mollusca</taxon>
        <taxon>Cephalopoda</taxon>
        <taxon>Coleoidea</taxon>
        <taxon>Octopodiformes</taxon>
        <taxon>Octopoda</taxon>
        <taxon>Incirrata</taxon>
        <taxon>Octopodidae</taxon>
        <taxon>Octopus</taxon>
    </lineage>
</organism>
<dbReference type="PROSITE" id="PS51885">
    <property type="entry name" value="NEPRILYSIN"/>
    <property type="match status" value="1"/>
</dbReference>
<dbReference type="SUPFAM" id="SSF55486">
    <property type="entry name" value="Metalloproteases ('zincins'), catalytic domain"/>
    <property type="match status" value="1"/>
</dbReference>
<dbReference type="GO" id="GO:0004222">
    <property type="term" value="F:metalloendopeptidase activity"/>
    <property type="evidence" value="ECO:0007669"/>
    <property type="project" value="InterPro"/>
</dbReference>
<dbReference type="EMBL" id="KQ415885">
    <property type="protein sequence ID" value="KOF99834.1"/>
    <property type="molecule type" value="Genomic_DNA"/>
</dbReference>
<protein>
    <recommendedName>
        <fullName evidence="1">Peptidase M13 N-terminal domain-containing protein</fullName>
    </recommendedName>
</protein>
<evidence type="ECO:0000313" key="2">
    <source>
        <dbReference type="EMBL" id="KOF99834.1"/>
    </source>
</evidence>
<dbReference type="PANTHER" id="PTHR11733:SF167">
    <property type="entry name" value="FI17812P1-RELATED"/>
    <property type="match status" value="1"/>
</dbReference>
<name>A0A0L8IEJ5_OCTBM</name>
<dbReference type="InterPro" id="IPR024079">
    <property type="entry name" value="MetalloPept_cat_dom_sf"/>
</dbReference>
<dbReference type="Gene3D" id="3.40.390.10">
    <property type="entry name" value="Collagenase (Catalytic Domain)"/>
    <property type="match status" value="1"/>
</dbReference>
<accession>A0A0L8IEJ5</accession>
<gene>
    <name evidence="2" type="ORF">OCBIM_22011421mg</name>
</gene>
<dbReference type="InterPro" id="IPR008753">
    <property type="entry name" value="Peptidase_M13_N"/>
</dbReference>
<reference evidence="2" key="1">
    <citation type="submission" date="2015-07" db="EMBL/GenBank/DDBJ databases">
        <title>MeaNS - Measles Nucleotide Surveillance Program.</title>
        <authorList>
            <person name="Tran T."/>
            <person name="Druce J."/>
        </authorList>
    </citation>
    <scope>NUCLEOTIDE SEQUENCE</scope>
    <source>
        <strain evidence="2">UCB-OBI-ISO-001</strain>
        <tissue evidence="2">Gonad</tissue>
    </source>
</reference>
<dbReference type="Gene3D" id="1.10.1380.10">
    <property type="entry name" value="Neutral endopeptidase , domain2"/>
    <property type="match status" value="1"/>
</dbReference>
<dbReference type="InterPro" id="IPR042089">
    <property type="entry name" value="Peptidase_M13_dom_2"/>
</dbReference>
<dbReference type="InterPro" id="IPR000718">
    <property type="entry name" value="Peptidase_M13"/>
</dbReference>